<reference evidence="1" key="1">
    <citation type="submission" date="2020-04" db="EMBL/GenBank/DDBJ databases">
        <title>Deep metagenomics examines the oral microbiome during advanced dental caries in children, revealing novel taxa and co-occurrences with host molecules.</title>
        <authorList>
            <person name="Baker J.L."/>
            <person name="Morton J.T."/>
            <person name="Dinis M."/>
            <person name="Alvarez R."/>
            <person name="Tran N.C."/>
            <person name="Knight R."/>
            <person name="Edlund A."/>
        </authorList>
    </citation>
    <scope>NUCLEOTIDE SEQUENCE</scope>
    <source>
        <strain evidence="1">JCVI_24_bin.8</strain>
    </source>
</reference>
<proteinExistence type="predicted"/>
<accession>A0A930EEX1</accession>
<name>A0A930EEX1_9FIRM</name>
<sequence length="218" mass="24997">MNSSAFGFFEAGLEDINEHLTVAEYINTSTTAIVRRAYENFLRDAVIKTVGNIDAYFSKIIFELLLDRQAIFSPNLSGKGDIRISFSLKELSDVLIEMSEDPLHNNLNLRRIIDEKLCTLALQNHNVPNNLSRLFGVKDFWTSCQTDSLIKQITGNYDVHAHYKALTERRNTISHNYDQDIINTATQNMITREFVDTGIITTRIIVNTFERQVVSLYR</sequence>
<organism evidence="1 2">
    <name type="scientific">Mogibacterium diversum</name>
    <dbReference type="NCBI Taxonomy" id="114527"/>
    <lineage>
        <taxon>Bacteria</taxon>
        <taxon>Bacillati</taxon>
        <taxon>Bacillota</taxon>
        <taxon>Clostridia</taxon>
        <taxon>Peptostreptococcales</taxon>
        <taxon>Anaerovoracaceae</taxon>
        <taxon>Mogibacterium</taxon>
    </lineage>
</organism>
<gene>
    <name evidence="1" type="ORF">HXM71_08090</name>
</gene>
<dbReference type="EMBL" id="JABZQH010000399">
    <property type="protein sequence ID" value="MBF1353051.1"/>
    <property type="molecule type" value="Genomic_DNA"/>
</dbReference>
<evidence type="ECO:0000313" key="1">
    <source>
        <dbReference type="EMBL" id="MBF1353051.1"/>
    </source>
</evidence>
<evidence type="ECO:0000313" key="2">
    <source>
        <dbReference type="Proteomes" id="UP000722050"/>
    </source>
</evidence>
<comment type="caution">
    <text evidence="1">The sequence shown here is derived from an EMBL/GenBank/DDBJ whole genome shotgun (WGS) entry which is preliminary data.</text>
</comment>
<protein>
    <recommendedName>
        <fullName evidence="3">RiboL-PSP-HEPN domain-containing protein</fullName>
    </recommendedName>
</protein>
<dbReference type="AlphaFoldDB" id="A0A930EEX1"/>
<dbReference type="Proteomes" id="UP000722050">
    <property type="component" value="Unassembled WGS sequence"/>
</dbReference>
<evidence type="ECO:0008006" key="3">
    <source>
        <dbReference type="Google" id="ProtNLM"/>
    </source>
</evidence>